<dbReference type="Proteomes" id="UP001268819">
    <property type="component" value="Unassembled WGS sequence"/>
</dbReference>
<protein>
    <submittedName>
        <fullName evidence="1">Uncharacterized protein</fullName>
    </submittedName>
</protein>
<organism evidence="1 2">
    <name type="scientific">Saccharothrix longispora</name>
    <dbReference type="NCBI Taxonomy" id="33920"/>
    <lineage>
        <taxon>Bacteria</taxon>
        <taxon>Bacillati</taxon>
        <taxon>Actinomycetota</taxon>
        <taxon>Actinomycetes</taxon>
        <taxon>Pseudonocardiales</taxon>
        <taxon>Pseudonocardiaceae</taxon>
        <taxon>Saccharothrix</taxon>
    </lineage>
</organism>
<accession>A0ABU1PP66</accession>
<comment type="caution">
    <text evidence="1">The sequence shown here is derived from an EMBL/GenBank/DDBJ whole genome shotgun (WGS) entry which is preliminary data.</text>
</comment>
<sequence length="47" mass="5298">MDPILRAYAASPDIEDHWAIRQEYATEDGSIIVSPKNVRSMQPRTPA</sequence>
<gene>
    <name evidence="1" type="ORF">J2S66_000846</name>
</gene>
<dbReference type="RefSeq" id="WP_310304018.1">
    <property type="nucleotide sequence ID" value="NZ_BAAAXB010000001.1"/>
</dbReference>
<proteinExistence type="predicted"/>
<evidence type="ECO:0000313" key="1">
    <source>
        <dbReference type="EMBL" id="MDR6592462.1"/>
    </source>
</evidence>
<name>A0ABU1PP66_9PSEU</name>
<keyword evidence="2" id="KW-1185">Reference proteome</keyword>
<dbReference type="EMBL" id="JAVDSG010000001">
    <property type="protein sequence ID" value="MDR6592462.1"/>
    <property type="molecule type" value="Genomic_DNA"/>
</dbReference>
<reference evidence="1 2" key="1">
    <citation type="submission" date="2023-07" db="EMBL/GenBank/DDBJ databases">
        <title>Sequencing the genomes of 1000 actinobacteria strains.</title>
        <authorList>
            <person name="Klenk H.-P."/>
        </authorList>
    </citation>
    <scope>NUCLEOTIDE SEQUENCE [LARGE SCALE GENOMIC DNA]</scope>
    <source>
        <strain evidence="1 2">DSM 43749</strain>
    </source>
</reference>
<evidence type="ECO:0000313" key="2">
    <source>
        <dbReference type="Proteomes" id="UP001268819"/>
    </source>
</evidence>